<dbReference type="PANTHER" id="PTHR44103">
    <property type="entry name" value="PROPROTEIN CONVERTASE P"/>
    <property type="match status" value="1"/>
</dbReference>
<name>A0A4R7RR44_9BACT</name>
<comment type="caution">
    <text evidence="2">The sequence shown here is derived from an EMBL/GenBank/DDBJ whole genome shotgun (WGS) entry which is preliminary data.</text>
</comment>
<dbReference type="OrthoDB" id="9816589at2"/>
<dbReference type="PANTHER" id="PTHR44103:SF1">
    <property type="entry name" value="PROPROTEIN CONVERTASE P"/>
    <property type="match status" value="1"/>
</dbReference>
<dbReference type="Pfam" id="PF01839">
    <property type="entry name" value="FG-GAP"/>
    <property type="match status" value="1"/>
</dbReference>
<keyword evidence="1" id="KW-0732">Signal</keyword>
<organism evidence="2 3">
    <name type="scientific">Prosthecobacter fusiformis</name>
    <dbReference type="NCBI Taxonomy" id="48464"/>
    <lineage>
        <taxon>Bacteria</taxon>
        <taxon>Pseudomonadati</taxon>
        <taxon>Verrucomicrobiota</taxon>
        <taxon>Verrucomicrobiia</taxon>
        <taxon>Verrucomicrobiales</taxon>
        <taxon>Verrucomicrobiaceae</taxon>
        <taxon>Prosthecobacter</taxon>
    </lineage>
</organism>
<dbReference type="SUPFAM" id="SSF69318">
    <property type="entry name" value="Integrin alpha N-terminal domain"/>
    <property type="match status" value="1"/>
</dbReference>
<dbReference type="Pfam" id="PF13517">
    <property type="entry name" value="FG-GAP_3"/>
    <property type="match status" value="2"/>
</dbReference>
<evidence type="ECO:0000313" key="3">
    <source>
        <dbReference type="Proteomes" id="UP000295662"/>
    </source>
</evidence>
<evidence type="ECO:0000256" key="1">
    <source>
        <dbReference type="ARBA" id="ARBA00022729"/>
    </source>
</evidence>
<dbReference type="InterPro" id="IPR028994">
    <property type="entry name" value="Integrin_alpha_N"/>
</dbReference>
<dbReference type="AlphaFoldDB" id="A0A4R7RR44"/>
<dbReference type="Gene3D" id="2.130.10.130">
    <property type="entry name" value="Integrin alpha, N-terminal"/>
    <property type="match status" value="2"/>
</dbReference>
<protein>
    <submittedName>
        <fullName evidence="2">VCBS repeat protein</fullName>
    </submittedName>
</protein>
<evidence type="ECO:0000313" key="2">
    <source>
        <dbReference type="EMBL" id="TDU68034.1"/>
    </source>
</evidence>
<keyword evidence="3" id="KW-1185">Reference proteome</keyword>
<dbReference type="EMBL" id="SOCA01000006">
    <property type="protein sequence ID" value="TDU68034.1"/>
    <property type="molecule type" value="Genomic_DNA"/>
</dbReference>
<sequence length="442" mass="49157">MNIKIMCIRKRFRFCFPDGVSSLQDSVKNPCSLPLPMKSSLVTLLALTAIAAQAAPTFKKITLTEEFVAEGAHFADFDHDGHNDICAGPYIWKGPEFKDRIEYTTPAEKAYDPGKGYSDYFLTYTHDFNSDGWSDILVFSWPGKETWVFENPQNKPGPWTRHTIFDVTDNESPTIGDMNGDGKPELICHTSSGSQPPKGGRLGYAEIDWANPFGKARFRPITPVTEENDKKYFRYTHGYGFGDVNGDGRPDLLTKEGWFEQPADTKEDKDWTFHAAPFAPEGERGGSFILVYDVNGDGRNDVISSHNAHGFGLSWYEQKEDGSFMDHKLMGNTVEDSAVGVKFSQLHAMQMADMDGDGILDLVTGKRRWAHGPLKDDEPNAAPVLYWFKIQRDGKGGATFTPHLIDDNSGVGTEVTPGDVNKDGKLDVVIGNKKGVFVFLQE</sequence>
<proteinExistence type="predicted"/>
<accession>A0A4R7RR44</accession>
<dbReference type="Proteomes" id="UP000295662">
    <property type="component" value="Unassembled WGS sequence"/>
</dbReference>
<reference evidence="2 3" key="1">
    <citation type="submission" date="2019-03" db="EMBL/GenBank/DDBJ databases">
        <title>Genomic Encyclopedia of Archaeal and Bacterial Type Strains, Phase II (KMG-II): from individual species to whole genera.</title>
        <authorList>
            <person name="Goeker M."/>
        </authorList>
    </citation>
    <scope>NUCLEOTIDE SEQUENCE [LARGE SCALE GENOMIC DNA]</scope>
    <source>
        <strain evidence="2 3">ATCC 25309</strain>
    </source>
</reference>
<dbReference type="InterPro" id="IPR013517">
    <property type="entry name" value="FG-GAP"/>
</dbReference>
<gene>
    <name evidence="2" type="ORF">EI77_03151</name>
</gene>